<proteinExistence type="predicted"/>
<keyword evidence="1" id="KW-1133">Transmembrane helix</keyword>
<sequence length="56" mass="6292">MDFQIKTDTNIIRFASISNFIIACELSVTAVWVTFAISRVSVPRIRLSFTPLMSPS</sequence>
<evidence type="ECO:0000313" key="2">
    <source>
        <dbReference type="EMBL" id="RPB19260.1"/>
    </source>
</evidence>
<keyword evidence="3" id="KW-1185">Reference proteome</keyword>
<protein>
    <submittedName>
        <fullName evidence="2">Uncharacterized protein</fullName>
    </submittedName>
</protein>
<accession>A0A3N4L8N2</accession>
<reference evidence="2 3" key="1">
    <citation type="journal article" date="2018" name="Nat. Ecol. Evol.">
        <title>Pezizomycetes genomes reveal the molecular basis of ectomycorrhizal truffle lifestyle.</title>
        <authorList>
            <person name="Murat C."/>
            <person name="Payen T."/>
            <person name="Noel B."/>
            <person name="Kuo A."/>
            <person name="Morin E."/>
            <person name="Chen J."/>
            <person name="Kohler A."/>
            <person name="Krizsan K."/>
            <person name="Balestrini R."/>
            <person name="Da Silva C."/>
            <person name="Montanini B."/>
            <person name="Hainaut M."/>
            <person name="Levati E."/>
            <person name="Barry K.W."/>
            <person name="Belfiori B."/>
            <person name="Cichocki N."/>
            <person name="Clum A."/>
            <person name="Dockter R.B."/>
            <person name="Fauchery L."/>
            <person name="Guy J."/>
            <person name="Iotti M."/>
            <person name="Le Tacon F."/>
            <person name="Lindquist E.A."/>
            <person name="Lipzen A."/>
            <person name="Malagnac F."/>
            <person name="Mello A."/>
            <person name="Molinier V."/>
            <person name="Miyauchi S."/>
            <person name="Poulain J."/>
            <person name="Riccioni C."/>
            <person name="Rubini A."/>
            <person name="Sitrit Y."/>
            <person name="Splivallo R."/>
            <person name="Traeger S."/>
            <person name="Wang M."/>
            <person name="Zifcakova L."/>
            <person name="Wipf D."/>
            <person name="Zambonelli A."/>
            <person name="Paolocci F."/>
            <person name="Nowrousian M."/>
            <person name="Ottonello S."/>
            <person name="Baldrian P."/>
            <person name="Spatafora J.W."/>
            <person name="Henrissat B."/>
            <person name="Nagy L.G."/>
            <person name="Aury J.M."/>
            <person name="Wincker P."/>
            <person name="Grigoriev I.V."/>
            <person name="Bonfante P."/>
            <person name="Martin F.M."/>
        </authorList>
    </citation>
    <scope>NUCLEOTIDE SEQUENCE [LARGE SCALE GENOMIC DNA]</scope>
    <source>
        <strain evidence="2 3">ATCC MYA-4762</strain>
    </source>
</reference>
<dbReference type="Proteomes" id="UP000267821">
    <property type="component" value="Unassembled WGS sequence"/>
</dbReference>
<organism evidence="2 3">
    <name type="scientific">Terfezia boudieri ATCC MYA-4762</name>
    <dbReference type="NCBI Taxonomy" id="1051890"/>
    <lineage>
        <taxon>Eukaryota</taxon>
        <taxon>Fungi</taxon>
        <taxon>Dikarya</taxon>
        <taxon>Ascomycota</taxon>
        <taxon>Pezizomycotina</taxon>
        <taxon>Pezizomycetes</taxon>
        <taxon>Pezizales</taxon>
        <taxon>Pezizaceae</taxon>
        <taxon>Terfezia</taxon>
    </lineage>
</organism>
<dbReference type="PROSITE" id="PS51257">
    <property type="entry name" value="PROKAR_LIPOPROTEIN"/>
    <property type="match status" value="1"/>
</dbReference>
<name>A0A3N4L8N2_9PEZI</name>
<evidence type="ECO:0000313" key="3">
    <source>
        <dbReference type="Proteomes" id="UP000267821"/>
    </source>
</evidence>
<keyword evidence="1" id="KW-0472">Membrane</keyword>
<dbReference type="InParanoid" id="A0A3N4L8N2"/>
<feature type="transmembrane region" description="Helical" evidence="1">
    <location>
        <begin position="12"/>
        <end position="37"/>
    </location>
</feature>
<dbReference type="EMBL" id="ML121594">
    <property type="protein sequence ID" value="RPB19260.1"/>
    <property type="molecule type" value="Genomic_DNA"/>
</dbReference>
<gene>
    <name evidence="2" type="ORF">L211DRAFT_842818</name>
</gene>
<dbReference type="AlphaFoldDB" id="A0A3N4L8N2"/>
<evidence type="ECO:0000256" key="1">
    <source>
        <dbReference type="SAM" id="Phobius"/>
    </source>
</evidence>
<keyword evidence="1" id="KW-0812">Transmembrane</keyword>